<evidence type="ECO:0000256" key="2">
    <source>
        <dbReference type="ARBA" id="ARBA00023264"/>
    </source>
</evidence>
<dbReference type="Gene3D" id="3.90.1200.10">
    <property type="match status" value="1"/>
</dbReference>
<accession>A0ABM1EVB7</accession>
<proteinExistence type="inferred from homology"/>
<dbReference type="SUPFAM" id="SSF56112">
    <property type="entry name" value="Protein kinase-like (PK-like)"/>
    <property type="match status" value="1"/>
</dbReference>
<name>A0ABM1EVB7_PRICU</name>
<dbReference type="Proteomes" id="UP000695022">
    <property type="component" value="Unplaced"/>
</dbReference>
<keyword evidence="1" id="KW-0443">Lipid metabolism</keyword>
<evidence type="ECO:0000256" key="3">
    <source>
        <dbReference type="ARBA" id="ARBA00037883"/>
    </source>
</evidence>
<evidence type="ECO:0000256" key="1">
    <source>
        <dbReference type="ARBA" id="ARBA00023209"/>
    </source>
</evidence>
<keyword evidence="2" id="KW-1208">Phospholipid metabolism</keyword>
<keyword evidence="1" id="KW-0444">Lipid biosynthesis</keyword>
<evidence type="ECO:0000256" key="4">
    <source>
        <dbReference type="ARBA" id="ARBA00038211"/>
    </source>
</evidence>
<dbReference type="RefSeq" id="XP_014676138.1">
    <property type="nucleotide sequence ID" value="XM_014820652.1"/>
</dbReference>
<evidence type="ECO:0000313" key="6">
    <source>
        <dbReference type="Proteomes" id="UP000695022"/>
    </source>
</evidence>
<gene>
    <name evidence="7" type="primary">LOC106816098</name>
</gene>
<keyword evidence="6" id="KW-1185">Reference proteome</keyword>
<dbReference type="Pfam" id="PF01633">
    <property type="entry name" value="Choline_kinase"/>
    <property type="match status" value="1"/>
</dbReference>
<organism evidence="6 7">
    <name type="scientific">Priapulus caudatus</name>
    <name type="common">Priapulid worm</name>
    <dbReference type="NCBI Taxonomy" id="37621"/>
    <lineage>
        <taxon>Eukaryota</taxon>
        <taxon>Metazoa</taxon>
        <taxon>Ecdysozoa</taxon>
        <taxon>Scalidophora</taxon>
        <taxon>Priapulida</taxon>
        <taxon>Priapulimorpha</taxon>
        <taxon>Priapulimorphida</taxon>
        <taxon>Priapulidae</taxon>
        <taxon>Priapulus</taxon>
    </lineage>
</organism>
<keyword evidence="1" id="KW-0594">Phospholipid biosynthesis</keyword>
<dbReference type="EC" id="2.7.1.82" evidence="5"/>
<comment type="pathway">
    <text evidence="3">Phospholipid metabolism; phosphatidylethanolamine biosynthesis; phosphatidylethanolamine from ethanolamine: step 1/3.</text>
</comment>
<protein>
    <recommendedName>
        <fullName evidence="5">ethanolamine kinase</fullName>
        <ecNumber evidence="5">2.7.1.82</ecNumber>
    </recommendedName>
</protein>
<feature type="non-terminal residue" evidence="7">
    <location>
        <position position="1"/>
    </location>
</feature>
<reference evidence="7" key="1">
    <citation type="submission" date="2025-08" db="UniProtKB">
        <authorList>
            <consortium name="RefSeq"/>
        </authorList>
    </citation>
    <scope>IDENTIFICATION</scope>
</reference>
<evidence type="ECO:0000313" key="7">
    <source>
        <dbReference type="RefSeq" id="XP_014676138.1"/>
    </source>
</evidence>
<evidence type="ECO:0000256" key="5">
    <source>
        <dbReference type="ARBA" id="ARBA00038874"/>
    </source>
</evidence>
<dbReference type="PANTHER" id="PTHR22603">
    <property type="entry name" value="CHOLINE/ETHANOALAMINE KINASE"/>
    <property type="match status" value="1"/>
</dbReference>
<dbReference type="InterPro" id="IPR011009">
    <property type="entry name" value="Kinase-like_dom_sf"/>
</dbReference>
<sequence length="114" mass="13125">CCLKQIVYNKSEGTVTFIDYEYGDFNYQAFDIGGHFAEHAGVDAIDYSRYPDRTFQEKWLRVYLRSWYSEMGKNPDSITDQHVADLYEKVNKFAVQAIAAFIPSHPCDPAPSKL</sequence>
<comment type="similarity">
    <text evidence="4">Belongs to the choline/ethanolamine kinase family.</text>
</comment>
<dbReference type="GeneID" id="106816098"/>
<dbReference type="PANTHER" id="PTHR22603:SF66">
    <property type="entry name" value="ETHANOLAMINE KINASE"/>
    <property type="match status" value="1"/>
</dbReference>